<dbReference type="SUPFAM" id="SSF57959">
    <property type="entry name" value="Leucine zipper domain"/>
    <property type="match status" value="1"/>
</dbReference>
<feature type="transmembrane region" description="Helical" evidence="6">
    <location>
        <begin position="558"/>
        <end position="575"/>
    </location>
</feature>
<keyword evidence="9" id="KW-1185">Reference proteome</keyword>
<dbReference type="GO" id="GO:0000981">
    <property type="term" value="F:DNA-binding transcription factor activity, RNA polymerase II-specific"/>
    <property type="evidence" value="ECO:0007669"/>
    <property type="project" value="UniProtKB-ARBA"/>
</dbReference>
<dbReference type="STRING" id="698492.A0A0E9NJR0"/>
<evidence type="ECO:0000256" key="1">
    <source>
        <dbReference type="ARBA" id="ARBA00004123"/>
    </source>
</evidence>
<reference evidence="8 9" key="2">
    <citation type="journal article" date="2014" name="J. Gen. Appl. Microbiol.">
        <title>The early diverging ascomycetous budding yeast Saitoella complicata has three histone deacetylases belonging to the Clr6, Hos2, and Rpd3 lineages.</title>
        <authorList>
            <person name="Nishida H."/>
            <person name="Matsumoto T."/>
            <person name="Kondo S."/>
            <person name="Hamamoto M."/>
            <person name="Yoshikawa H."/>
        </authorList>
    </citation>
    <scope>NUCLEOTIDE SEQUENCE [LARGE SCALE GENOMIC DNA]</scope>
    <source>
        <strain evidence="8 9">NRRL Y-17804</strain>
    </source>
</reference>
<feature type="transmembrane region" description="Helical" evidence="6">
    <location>
        <begin position="494"/>
        <end position="514"/>
    </location>
</feature>
<keyword evidence="6" id="KW-1133">Transmembrane helix</keyword>
<dbReference type="EMBL" id="BACD03000028">
    <property type="protein sequence ID" value="GAO50043.1"/>
    <property type="molecule type" value="Genomic_DNA"/>
</dbReference>
<feature type="compositionally biased region" description="Basic and acidic residues" evidence="5">
    <location>
        <begin position="1"/>
        <end position="12"/>
    </location>
</feature>
<evidence type="ECO:0000256" key="2">
    <source>
        <dbReference type="ARBA" id="ARBA00023015"/>
    </source>
</evidence>
<keyword evidence="6" id="KW-0812">Transmembrane</keyword>
<evidence type="ECO:0000259" key="7">
    <source>
        <dbReference type="PROSITE" id="PS50217"/>
    </source>
</evidence>
<dbReference type="AlphaFoldDB" id="A0A0E9NJR0"/>
<dbReference type="CDD" id="cd14687">
    <property type="entry name" value="bZIP_ATF2"/>
    <property type="match status" value="1"/>
</dbReference>
<protein>
    <recommendedName>
        <fullName evidence="7">BZIP domain-containing protein</fullName>
    </recommendedName>
</protein>
<evidence type="ECO:0000313" key="9">
    <source>
        <dbReference type="Proteomes" id="UP000033140"/>
    </source>
</evidence>
<dbReference type="Proteomes" id="UP000033140">
    <property type="component" value="Unassembled WGS sequence"/>
</dbReference>
<proteinExistence type="predicted"/>
<sequence>MPHTAAHPDRGAARHRPPTRPVRCGPACSLLAIRDSPPPCSLLDKKVFPPRALLDKKGCNMPSTFTPGFFSAAFTDLNPFDASFGGASGRNSPFPLPDFALGASASPVPRTLEGALTLPPMNWASAVEKDGIMEEQGAYTTSVHLQHINPHTGQPSPSPSPTTDIPNNAPPSIFSQPSPLMGVPPQQVMPPIDPRMQIMPRPFSGQVTPPEDITTKSAPAPRGNSAHGRSKSMSAATTKATRGGGGARKRKVSAVDVAGEVMLPPLSTKKPKLISPEDSSAPAVSRRGGRRPKSTPDQKEPSPSPSPEDFDDADPNDFSRRSKFLERNRLAASKCRLKKKQWANDLEATARLASQRSRQLQVMAAQLREEVLLLKGRLLAHEGCGCEAIRRYLSREAEMLSQRQGYAPSHGGHVGGVGMTMPGIQMGHGHNHGHGHGEGLKMEPMTPAMPTMPSPHAQPGAEVDEGITGAAAMYDYNHGTRHSTNINNTSHTPWAYIIHAVGHGVFLAFYWILLMGSRVIFFEIGVCFFLLCYFLRVYECGVFTFCFFFAGYIVSGKVTYTGILAWNWVMVLPFVL</sequence>
<dbReference type="GO" id="GO:0005634">
    <property type="term" value="C:nucleus"/>
    <property type="evidence" value="ECO:0007669"/>
    <property type="project" value="UniProtKB-SubCell"/>
</dbReference>
<evidence type="ECO:0000256" key="5">
    <source>
        <dbReference type="SAM" id="MobiDB-lite"/>
    </source>
</evidence>
<evidence type="ECO:0000256" key="6">
    <source>
        <dbReference type="SAM" id="Phobius"/>
    </source>
</evidence>
<accession>A0A0E9NJR0</accession>
<feature type="transmembrane region" description="Helical" evidence="6">
    <location>
        <begin position="526"/>
        <end position="552"/>
    </location>
</feature>
<evidence type="ECO:0000256" key="4">
    <source>
        <dbReference type="ARBA" id="ARBA00023242"/>
    </source>
</evidence>
<reference evidence="8 9" key="3">
    <citation type="journal article" date="2015" name="Genome Announc.">
        <title>Draft Genome Sequence of the Archiascomycetous Yeast Saitoella complicata.</title>
        <authorList>
            <person name="Yamauchi K."/>
            <person name="Kondo S."/>
            <person name="Hamamoto M."/>
            <person name="Takahashi Y."/>
            <person name="Ogura Y."/>
            <person name="Hayashi T."/>
            <person name="Nishida H."/>
        </authorList>
    </citation>
    <scope>NUCLEOTIDE SEQUENCE [LARGE SCALE GENOMIC DNA]</scope>
    <source>
        <strain evidence="8 9">NRRL Y-17804</strain>
    </source>
</reference>
<organism evidence="8 9">
    <name type="scientific">Saitoella complicata (strain BCRC 22490 / CBS 7301 / JCM 7358 / NBRC 10748 / NRRL Y-17804)</name>
    <dbReference type="NCBI Taxonomy" id="698492"/>
    <lineage>
        <taxon>Eukaryota</taxon>
        <taxon>Fungi</taxon>
        <taxon>Dikarya</taxon>
        <taxon>Ascomycota</taxon>
        <taxon>Taphrinomycotina</taxon>
        <taxon>Taphrinomycotina incertae sedis</taxon>
        <taxon>Saitoella</taxon>
    </lineage>
</organism>
<gene>
    <name evidence="8" type="ORF">G7K_4178-t1</name>
</gene>
<keyword evidence="6" id="KW-0472">Membrane</keyword>
<comment type="subcellular location">
    <subcellularLocation>
        <location evidence="1">Nucleus</location>
    </subcellularLocation>
</comment>
<dbReference type="Gene3D" id="1.20.5.170">
    <property type="match status" value="1"/>
</dbReference>
<evidence type="ECO:0000313" key="8">
    <source>
        <dbReference type="EMBL" id="GAO50043.1"/>
    </source>
</evidence>
<name>A0A0E9NJR0_SAICN</name>
<dbReference type="PROSITE" id="PS50217">
    <property type="entry name" value="BZIP"/>
    <property type="match status" value="1"/>
</dbReference>
<keyword evidence="4" id="KW-0539">Nucleus</keyword>
<dbReference type="SMART" id="SM00338">
    <property type="entry name" value="BRLZ"/>
    <property type="match status" value="1"/>
</dbReference>
<dbReference type="InterPro" id="IPR004827">
    <property type="entry name" value="bZIP"/>
</dbReference>
<dbReference type="InterPro" id="IPR046347">
    <property type="entry name" value="bZIP_sf"/>
</dbReference>
<feature type="region of interest" description="Disordered" evidence="5">
    <location>
        <begin position="200"/>
        <end position="321"/>
    </location>
</feature>
<dbReference type="PROSITE" id="PS00036">
    <property type="entry name" value="BZIP_BASIC"/>
    <property type="match status" value="1"/>
</dbReference>
<feature type="region of interest" description="Disordered" evidence="5">
    <location>
        <begin position="147"/>
        <end position="169"/>
    </location>
</feature>
<keyword evidence="3" id="KW-0804">Transcription</keyword>
<dbReference type="PANTHER" id="PTHR19304">
    <property type="entry name" value="CYCLIC-AMP RESPONSE ELEMENT BINDING PROTEIN"/>
    <property type="match status" value="1"/>
</dbReference>
<evidence type="ECO:0000256" key="3">
    <source>
        <dbReference type="ARBA" id="ARBA00023163"/>
    </source>
</evidence>
<comment type="caution">
    <text evidence="8">The sequence shown here is derived from an EMBL/GenBank/DDBJ whole genome shotgun (WGS) entry which is preliminary data.</text>
</comment>
<feature type="region of interest" description="Disordered" evidence="5">
    <location>
        <begin position="1"/>
        <end position="20"/>
    </location>
</feature>
<reference evidence="8 9" key="1">
    <citation type="journal article" date="2011" name="J. Gen. Appl. Microbiol.">
        <title>Draft genome sequencing of the enigmatic yeast Saitoella complicata.</title>
        <authorList>
            <person name="Nishida H."/>
            <person name="Hamamoto M."/>
            <person name="Sugiyama J."/>
        </authorList>
    </citation>
    <scope>NUCLEOTIDE SEQUENCE [LARGE SCALE GENOMIC DNA]</scope>
    <source>
        <strain evidence="8 9">NRRL Y-17804</strain>
    </source>
</reference>
<dbReference type="InterPro" id="IPR051027">
    <property type="entry name" value="bZIP_transcription_factors"/>
</dbReference>
<keyword evidence="2" id="KW-0805">Transcription regulation</keyword>
<feature type="domain" description="BZIP" evidence="7">
    <location>
        <begin position="320"/>
        <end position="381"/>
    </location>
</feature>